<proteinExistence type="predicted"/>
<evidence type="ECO:0000259" key="1">
    <source>
        <dbReference type="PROSITE" id="PS51787"/>
    </source>
</evidence>
<gene>
    <name evidence="2" type="ORF">ACFSXZ_20260</name>
</gene>
<dbReference type="InterPro" id="IPR015947">
    <property type="entry name" value="PUA-like_sf"/>
</dbReference>
<dbReference type="Pfam" id="PF02190">
    <property type="entry name" value="LON_substr_bdg"/>
    <property type="match status" value="1"/>
</dbReference>
<dbReference type="PANTHER" id="PTHR46732:SF8">
    <property type="entry name" value="ATP-DEPENDENT PROTEASE LA (LON) DOMAIN PROTEIN"/>
    <property type="match status" value="1"/>
</dbReference>
<protein>
    <submittedName>
        <fullName evidence="2">LON peptidase substrate-binding domain-containing protein</fullName>
    </submittedName>
</protein>
<dbReference type="SUPFAM" id="SSF88697">
    <property type="entry name" value="PUA domain-like"/>
    <property type="match status" value="1"/>
</dbReference>
<dbReference type="EMBL" id="JBHUKR010000009">
    <property type="protein sequence ID" value="MFD2418662.1"/>
    <property type="molecule type" value="Genomic_DNA"/>
</dbReference>
<dbReference type="InterPro" id="IPR046336">
    <property type="entry name" value="Lon_prtase_N_sf"/>
</dbReference>
<dbReference type="SMART" id="SM00464">
    <property type="entry name" value="LON"/>
    <property type="match status" value="1"/>
</dbReference>
<dbReference type="PANTHER" id="PTHR46732">
    <property type="entry name" value="ATP-DEPENDENT PROTEASE LA (LON) DOMAIN PROTEIN"/>
    <property type="match status" value="1"/>
</dbReference>
<keyword evidence="3" id="KW-1185">Reference proteome</keyword>
<dbReference type="RefSeq" id="WP_378266673.1">
    <property type="nucleotide sequence ID" value="NZ_JBHUKR010000009.1"/>
</dbReference>
<dbReference type="Gene3D" id="2.30.130.40">
    <property type="entry name" value="LON domain-like"/>
    <property type="match status" value="1"/>
</dbReference>
<organism evidence="2 3">
    <name type="scientific">Amycolatopsis pigmentata</name>
    <dbReference type="NCBI Taxonomy" id="450801"/>
    <lineage>
        <taxon>Bacteria</taxon>
        <taxon>Bacillati</taxon>
        <taxon>Actinomycetota</taxon>
        <taxon>Actinomycetes</taxon>
        <taxon>Pseudonocardiales</taxon>
        <taxon>Pseudonocardiaceae</taxon>
        <taxon>Amycolatopsis</taxon>
    </lineage>
</organism>
<accession>A0ABW5FW29</accession>
<dbReference type="PROSITE" id="PS51787">
    <property type="entry name" value="LON_N"/>
    <property type="match status" value="1"/>
</dbReference>
<evidence type="ECO:0000313" key="2">
    <source>
        <dbReference type="EMBL" id="MFD2418662.1"/>
    </source>
</evidence>
<reference evidence="3" key="1">
    <citation type="journal article" date="2019" name="Int. J. Syst. Evol. Microbiol.">
        <title>The Global Catalogue of Microorganisms (GCM) 10K type strain sequencing project: providing services to taxonomists for standard genome sequencing and annotation.</title>
        <authorList>
            <consortium name="The Broad Institute Genomics Platform"/>
            <consortium name="The Broad Institute Genome Sequencing Center for Infectious Disease"/>
            <person name="Wu L."/>
            <person name="Ma J."/>
        </authorList>
    </citation>
    <scope>NUCLEOTIDE SEQUENCE [LARGE SCALE GENOMIC DNA]</scope>
    <source>
        <strain evidence="3">CGMCC 4.7645</strain>
    </source>
</reference>
<dbReference type="InterPro" id="IPR003111">
    <property type="entry name" value="Lon_prtase_N"/>
</dbReference>
<evidence type="ECO:0000313" key="3">
    <source>
        <dbReference type="Proteomes" id="UP001597417"/>
    </source>
</evidence>
<name>A0ABW5FW29_9PSEU</name>
<comment type="caution">
    <text evidence="2">The sequence shown here is derived from an EMBL/GenBank/DDBJ whole genome shotgun (WGS) entry which is preliminary data.</text>
</comment>
<feature type="domain" description="Lon N-terminal" evidence="1">
    <location>
        <begin position="7"/>
        <end position="208"/>
    </location>
</feature>
<sequence>MTDERSAVFLPLFPLQTVLLPSVELPLHLFEPRYRQLALDLLTGAAPDRRFAVVAIRTSAVREVETLDHVHPIGCSAIMGDCERLPDGRFDITTTGERRFRLVEIDRTRAPYLVGRIEWLPDENLSPETGEAAARLADAARSAHRKYCESAWDRNSWHPPPPGTESAELAYLLASDCLLPVPDRQRLLEERHPLRRLRLLCHLLAREAGFLSTLRAVPAPPPELVDLSAPASLN</sequence>
<dbReference type="Gene3D" id="1.20.58.1480">
    <property type="match status" value="1"/>
</dbReference>
<dbReference type="Proteomes" id="UP001597417">
    <property type="component" value="Unassembled WGS sequence"/>
</dbReference>